<feature type="region of interest" description="Disordered" evidence="1">
    <location>
        <begin position="1"/>
        <end position="20"/>
    </location>
</feature>
<evidence type="ECO:0000313" key="2">
    <source>
        <dbReference type="EMBL" id="WED64634.1"/>
    </source>
</evidence>
<evidence type="ECO:0000256" key="1">
    <source>
        <dbReference type="SAM" id="MobiDB-lite"/>
    </source>
</evidence>
<sequence length="76" mass="8578">MPTWRAPQSFPETPSPEQVLPTLPHRRLKIECLPSEPADTLPARVKQACHDRGREGLKLTSTFSHDGSVFLIFKLL</sequence>
<dbReference type="Proteomes" id="UP001218638">
    <property type="component" value="Chromosome"/>
</dbReference>
<keyword evidence="3" id="KW-1185">Reference proteome</keyword>
<dbReference type="EMBL" id="CP119075">
    <property type="protein sequence ID" value="WED64634.1"/>
    <property type="molecule type" value="Genomic_DNA"/>
</dbReference>
<reference evidence="2" key="1">
    <citation type="submission" date="2023-03" db="EMBL/GenBank/DDBJ databases">
        <title>Lomoglobus Profundus gen. nov., sp. nov., a novel member of the phylum Verrucomicrobia, isolated from deep-marine sediment of South China Sea.</title>
        <authorList>
            <person name="Ahmad T."/>
            <person name="Ishaq S.E."/>
            <person name="Wang F."/>
        </authorList>
    </citation>
    <scope>NUCLEOTIDE SEQUENCE</scope>
    <source>
        <strain evidence="2">LMO-M01</strain>
    </source>
</reference>
<protein>
    <submittedName>
        <fullName evidence="2">Uncharacterized protein</fullName>
    </submittedName>
</protein>
<dbReference type="KEGG" id="slom:PXH66_20010"/>
<evidence type="ECO:0000313" key="3">
    <source>
        <dbReference type="Proteomes" id="UP001218638"/>
    </source>
</evidence>
<proteinExistence type="predicted"/>
<name>A0AAE9ZX02_9BACT</name>
<dbReference type="RefSeq" id="WP_330930734.1">
    <property type="nucleotide sequence ID" value="NZ_CP119075.1"/>
</dbReference>
<dbReference type="AlphaFoldDB" id="A0AAE9ZX02"/>
<organism evidence="2 3">
    <name type="scientific">Synoicihabitans lomoniglobus</name>
    <dbReference type="NCBI Taxonomy" id="2909285"/>
    <lineage>
        <taxon>Bacteria</taxon>
        <taxon>Pseudomonadati</taxon>
        <taxon>Verrucomicrobiota</taxon>
        <taxon>Opitutia</taxon>
        <taxon>Opitutales</taxon>
        <taxon>Opitutaceae</taxon>
        <taxon>Synoicihabitans</taxon>
    </lineage>
</organism>
<accession>A0AAE9ZX02</accession>
<gene>
    <name evidence="2" type="ORF">PXH66_20010</name>
</gene>